<organism evidence="2 3">
    <name type="scientific">Aspergillus niger</name>
    <dbReference type="NCBI Taxonomy" id="5061"/>
    <lineage>
        <taxon>Eukaryota</taxon>
        <taxon>Fungi</taxon>
        <taxon>Dikarya</taxon>
        <taxon>Ascomycota</taxon>
        <taxon>Pezizomycotina</taxon>
        <taxon>Eurotiomycetes</taxon>
        <taxon>Eurotiomycetidae</taxon>
        <taxon>Eurotiales</taxon>
        <taxon>Aspergillaceae</taxon>
        <taxon>Aspergillus</taxon>
        <taxon>Aspergillus subgen. Circumdati</taxon>
    </lineage>
</organism>
<name>A0A3F3R9B5_ASPNG</name>
<proteinExistence type="predicted"/>
<accession>A0A3F3R9B5</accession>
<feature type="compositionally biased region" description="Basic and acidic residues" evidence="1">
    <location>
        <begin position="131"/>
        <end position="145"/>
    </location>
</feature>
<dbReference type="VEuPathDB" id="FungiDB:ATCC64974_18980"/>
<dbReference type="EMBL" id="BRPB01000075">
    <property type="protein sequence ID" value="GLA53168.1"/>
    <property type="molecule type" value="Genomic_DNA"/>
</dbReference>
<gene>
    <name evidence="2" type="ORF">AnigIFM63604_010257</name>
</gene>
<evidence type="ECO:0000313" key="2">
    <source>
        <dbReference type="EMBL" id="GLA53168.1"/>
    </source>
</evidence>
<reference evidence="2" key="1">
    <citation type="submission" date="2022-07" db="EMBL/GenBank/DDBJ databases">
        <title>Taxonomy of Aspergillus series Nigri: significant species reduction supported by multi-species coalescent approaches.</title>
        <authorList>
            <person name="Bian C."/>
            <person name="Kusuya Y."/>
            <person name="Sklenar F."/>
            <person name="D'hooge E."/>
            <person name="Yaguchi T."/>
            <person name="Takahashi H."/>
            <person name="Hubka V."/>
        </authorList>
    </citation>
    <scope>NUCLEOTIDE SEQUENCE</scope>
    <source>
        <strain evidence="2">IFM 63604</strain>
    </source>
</reference>
<feature type="compositionally biased region" description="Polar residues" evidence="1">
    <location>
        <begin position="95"/>
        <end position="104"/>
    </location>
</feature>
<feature type="region of interest" description="Disordered" evidence="1">
    <location>
        <begin position="43"/>
        <end position="64"/>
    </location>
</feature>
<sequence>MTRWTDENKAALLRLIFETQTFQIDLDKIVDAWRKYTPLTDTHNNPDLITNLNPIAGDDKPTGKALSEQLGKYRKPGSSITFRFTKGKRGAPDGSGSSAPNTLTPKRARKNGKAIKGKAEVPSSPVLVPKIKGEDMEDDKKFIEA</sequence>
<dbReference type="VEuPathDB" id="FungiDB:M747DRAFT_307765"/>
<feature type="compositionally biased region" description="Basic residues" evidence="1">
    <location>
        <begin position="106"/>
        <end position="116"/>
    </location>
</feature>
<protein>
    <submittedName>
        <fullName evidence="2">Uncharacterized protein</fullName>
    </submittedName>
</protein>
<dbReference type="AlphaFoldDB" id="A0A3F3R9B5"/>
<dbReference type="Proteomes" id="UP001144191">
    <property type="component" value="Unassembled WGS sequence"/>
</dbReference>
<evidence type="ECO:0000256" key="1">
    <source>
        <dbReference type="SAM" id="MobiDB-lite"/>
    </source>
</evidence>
<feature type="compositionally biased region" description="Polar residues" evidence="1">
    <location>
        <begin position="43"/>
        <end position="53"/>
    </location>
</feature>
<dbReference type="VEuPathDB" id="FungiDB:ASPNIDRAFT2_1131964"/>
<feature type="region of interest" description="Disordered" evidence="1">
    <location>
        <begin position="82"/>
        <end position="145"/>
    </location>
</feature>
<evidence type="ECO:0000313" key="3">
    <source>
        <dbReference type="Proteomes" id="UP001144191"/>
    </source>
</evidence>
<dbReference type="VEuPathDB" id="FungiDB:An01g05460"/>
<comment type="caution">
    <text evidence="2">The sequence shown here is derived from an EMBL/GenBank/DDBJ whole genome shotgun (WGS) entry which is preliminary data.</text>
</comment>